<keyword evidence="3" id="KW-1185">Reference proteome</keyword>
<feature type="chain" id="PRO_5005190249" description="IPT/TIG domain-containing protein" evidence="1">
    <location>
        <begin position="23"/>
        <end position="840"/>
    </location>
</feature>
<name>A0A0G4GBB5_VITBC</name>
<dbReference type="Proteomes" id="UP000041254">
    <property type="component" value="Unassembled WGS sequence"/>
</dbReference>
<evidence type="ECO:0008006" key="4">
    <source>
        <dbReference type="Google" id="ProtNLM"/>
    </source>
</evidence>
<feature type="signal peptide" evidence="1">
    <location>
        <begin position="1"/>
        <end position="22"/>
    </location>
</feature>
<proteinExistence type="predicted"/>
<protein>
    <recommendedName>
        <fullName evidence="4">IPT/TIG domain-containing protein</fullName>
    </recommendedName>
</protein>
<reference evidence="2 3" key="1">
    <citation type="submission" date="2014-11" db="EMBL/GenBank/DDBJ databases">
        <authorList>
            <person name="Zhu J."/>
            <person name="Qi W."/>
            <person name="Song R."/>
        </authorList>
    </citation>
    <scope>NUCLEOTIDE SEQUENCE [LARGE SCALE GENOMIC DNA]</scope>
</reference>
<dbReference type="VEuPathDB" id="CryptoDB:Vbra_2673"/>
<evidence type="ECO:0000313" key="2">
    <source>
        <dbReference type="EMBL" id="CEM25961.1"/>
    </source>
</evidence>
<accession>A0A0G4GBB5</accession>
<dbReference type="AlphaFoldDB" id="A0A0G4GBB5"/>
<organism evidence="2 3">
    <name type="scientific">Vitrella brassicaformis (strain CCMP3155)</name>
    <dbReference type="NCBI Taxonomy" id="1169540"/>
    <lineage>
        <taxon>Eukaryota</taxon>
        <taxon>Sar</taxon>
        <taxon>Alveolata</taxon>
        <taxon>Colpodellida</taxon>
        <taxon>Vitrellaceae</taxon>
        <taxon>Vitrella</taxon>
    </lineage>
</organism>
<sequence length="840" mass="91670">MGVLVTLHVAIVAFARMSPALSAPFVNTVRKGDESKKDVPAAPLLPLCVADAEDPVFVGRRFAVCHEDGSFMFPPAPSAPVRLSVSSVSRPPDMTQPYPTFYLSSLNASATFDLVNEDPERSSGKLYPKLEGDSEAFTFQVSGGDDQYIEDIKPSQAVKITVTWKGGRTREGEGIEQDNARQRPETQIGFIRFRLDMWVLLIGRMKPPPTKFTEIALPRGESLAALLDSLSSADNTEPKELLAASHASAGRVVVVGTSSPATEYSPLPRRPSTVVASDAFLAALVPRDSPPVFLAPDNLLHPVMAVDRVLVDDEGDGSETVVFDATGSHTHEWGGRVTRYIFEVDGNVEEDTECPEDGVNCVREFLTRLDIGEHRAKLTIGDQEGRRLSGADHVVHVTTIEEVPGCALSLYSMGDRDADDMLDTSEWLYIDAGEPISAALRQGEEALSPQWVTASITAAGDSRDADALGPYESCQVIPDMASSFLDPQFKEDIIIRAMGSIEILDGASLDTMKLNVEGGKEAAVWINGKEVEGESRTINLSQLDQEVTGDNRVDFEVRWLVGEAGSSPDGVRLEAKGKNRWRMVHSQRDWPPFVNKVTPDVIDPKGGQEITIYGAGFLNPESLEAAKLHVNGREVNRDEESESDSENAGIVEWSATRITYRTHQVDETDSSGLRVETRKGESNAYPMKVSAAGQMGDIKYKSPKTLLTGLFDLVNKDASDGISEEDLYWRPFLRGGFGLTGAWAPDARTFFVGTAPGKLLSVKFTSNDEIDRESVKVNDAIHQRYPDDSPIGIAFDPLQDPSDPHLYVSHSPVYYWVRHLNESRTVCNSGVSVEAGGPML</sequence>
<dbReference type="PhylomeDB" id="A0A0G4GBB5"/>
<dbReference type="Gene3D" id="2.60.40.10">
    <property type="entry name" value="Immunoglobulins"/>
    <property type="match status" value="1"/>
</dbReference>
<keyword evidence="1" id="KW-0732">Signal</keyword>
<gene>
    <name evidence="2" type="ORF">Vbra_2673</name>
</gene>
<dbReference type="EMBL" id="CDMY01000608">
    <property type="protein sequence ID" value="CEM25961.1"/>
    <property type="molecule type" value="Genomic_DNA"/>
</dbReference>
<evidence type="ECO:0000256" key="1">
    <source>
        <dbReference type="SAM" id="SignalP"/>
    </source>
</evidence>
<dbReference type="InterPro" id="IPR013783">
    <property type="entry name" value="Ig-like_fold"/>
</dbReference>
<dbReference type="InParanoid" id="A0A0G4GBB5"/>
<evidence type="ECO:0000313" key="3">
    <source>
        <dbReference type="Proteomes" id="UP000041254"/>
    </source>
</evidence>